<sequence length="261" mass="27762">MTHMAHGRLLRDPDYGRFDSQSLGWFGNYMPVHIKLKEDTGRYELEGSSNTLHDEMKTSTVVQFGLTIAAALYPPVALAADVTLYAPDHTPTDEYISQTGDYTIKPVSTAASGQTAYEVQFTVTGAMAISPSTTSSFEVNTSQATTYTFLADATKLNVAHTIGVGPDDVDTFISETECVRGNDGNFVCEAKGELIRVDTGPNSTSTSTDAVFTTYTAPARAWYTVKGSESGATSLRFTSGGSALIMGVLTSLGFAAGLLLV</sequence>
<comment type="caution">
    <text evidence="2">The sequence shown here is derived from an EMBL/GenBank/DDBJ whole genome shotgun (WGS) entry which is preliminary data.</text>
</comment>
<dbReference type="Proteomes" id="UP000298030">
    <property type="component" value="Unassembled WGS sequence"/>
</dbReference>
<evidence type="ECO:0000256" key="1">
    <source>
        <dbReference type="SAM" id="Phobius"/>
    </source>
</evidence>
<evidence type="ECO:0000313" key="3">
    <source>
        <dbReference type="Proteomes" id="UP000298030"/>
    </source>
</evidence>
<organism evidence="2 3">
    <name type="scientific">Coprinellus micaceus</name>
    <name type="common">Glistening ink-cap mushroom</name>
    <name type="synonym">Coprinus micaceus</name>
    <dbReference type="NCBI Taxonomy" id="71717"/>
    <lineage>
        <taxon>Eukaryota</taxon>
        <taxon>Fungi</taxon>
        <taxon>Dikarya</taxon>
        <taxon>Basidiomycota</taxon>
        <taxon>Agaricomycotina</taxon>
        <taxon>Agaricomycetes</taxon>
        <taxon>Agaricomycetidae</taxon>
        <taxon>Agaricales</taxon>
        <taxon>Agaricineae</taxon>
        <taxon>Psathyrellaceae</taxon>
        <taxon>Coprinellus</taxon>
    </lineage>
</organism>
<name>A0A4Y7TBT0_COPMI</name>
<dbReference type="OrthoDB" id="3109172at2759"/>
<protein>
    <submittedName>
        <fullName evidence="2">Uncharacterized protein</fullName>
    </submittedName>
</protein>
<keyword evidence="1" id="KW-0812">Transmembrane</keyword>
<feature type="transmembrane region" description="Helical" evidence="1">
    <location>
        <begin position="240"/>
        <end position="260"/>
    </location>
</feature>
<proteinExistence type="predicted"/>
<gene>
    <name evidence="2" type="ORF">FA13DRAFT_369177</name>
</gene>
<accession>A0A4Y7TBT0</accession>
<dbReference type="EMBL" id="QPFP01000019">
    <property type="protein sequence ID" value="TEB31451.1"/>
    <property type="molecule type" value="Genomic_DNA"/>
</dbReference>
<reference evidence="2 3" key="1">
    <citation type="journal article" date="2019" name="Nat. Ecol. Evol.">
        <title>Megaphylogeny resolves global patterns of mushroom evolution.</title>
        <authorList>
            <person name="Varga T."/>
            <person name="Krizsan K."/>
            <person name="Foldi C."/>
            <person name="Dima B."/>
            <person name="Sanchez-Garcia M."/>
            <person name="Sanchez-Ramirez S."/>
            <person name="Szollosi G.J."/>
            <person name="Szarkandi J.G."/>
            <person name="Papp V."/>
            <person name="Albert L."/>
            <person name="Andreopoulos W."/>
            <person name="Angelini C."/>
            <person name="Antonin V."/>
            <person name="Barry K.W."/>
            <person name="Bougher N.L."/>
            <person name="Buchanan P."/>
            <person name="Buyck B."/>
            <person name="Bense V."/>
            <person name="Catcheside P."/>
            <person name="Chovatia M."/>
            <person name="Cooper J."/>
            <person name="Damon W."/>
            <person name="Desjardin D."/>
            <person name="Finy P."/>
            <person name="Geml J."/>
            <person name="Haridas S."/>
            <person name="Hughes K."/>
            <person name="Justo A."/>
            <person name="Karasinski D."/>
            <person name="Kautmanova I."/>
            <person name="Kiss B."/>
            <person name="Kocsube S."/>
            <person name="Kotiranta H."/>
            <person name="LaButti K.M."/>
            <person name="Lechner B.E."/>
            <person name="Liimatainen K."/>
            <person name="Lipzen A."/>
            <person name="Lukacs Z."/>
            <person name="Mihaltcheva S."/>
            <person name="Morgado L.N."/>
            <person name="Niskanen T."/>
            <person name="Noordeloos M.E."/>
            <person name="Ohm R.A."/>
            <person name="Ortiz-Santana B."/>
            <person name="Ovrebo C."/>
            <person name="Racz N."/>
            <person name="Riley R."/>
            <person name="Savchenko A."/>
            <person name="Shiryaev A."/>
            <person name="Soop K."/>
            <person name="Spirin V."/>
            <person name="Szebenyi C."/>
            <person name="Tomsovsky M."/>
            <person name="Tulloss R.E."/>
            <person name="Uehling J."/>
            <person name="Grigoriev I.V."/>
            <person name="Vagvolgyi C."/>
            <person name="Papp T."/>
            <person name="Martin F.M."/>
            <person name="Miettinen O."/>
            <person name="Hibbett D.S."/>
            <person name="Nagy L.G."/>
        </authorList>
    </citation>
    <scope>NUCLEOTIDE SEQUENCE [LARGE SCALE GENOMIC DNA]</scope>
    <source>
        <strain evidence="2 3">FP101781</strain>
    </source>
</reference>
<keyword evidence="1" id="KW-0472">Membrane</keyword>
<keyword evidence="1" id="KW-1133">Transmembrane helix</keyword>
<dbReference type="AlphaFoldDB" id="A0A4Y7TBT0"/>
<keyword evidence="3" id="KW-1185">Reference proteome</keyword>
<evidence type="ECO:0000313" key="2">
    <source>
        <dbReference type="EMBL" id="TEB31451.1"/>
    </source>
</evidence>